<dbReference type="InterPro" id="IPR036910">
    <property type="entry name" value="HMG_box_dom_sf"/>
</dbReference>
<organism evidence="2 3">
    <name type="scientific">Apolygus lucorum</name>
    <name type="common">Small green plant bug</name>
    <name type="synonym">Lygocoris lucorum</name>
    <dbReference type="NCBI Taxonomy" id="248454"/>
    <lineage>
        <taxon>Eukaryota</taxon>
        <taxon>Metazoa</taxon>
        <taxon>Ecdysozoa</taxon>
        <taxon>Arthropoda</taxon>
        <taxon>Hexapoda</taxon>
        <taxon>Insecta</taxon>
        <taxon>Pterygota</taxon>
        <taxon>Neoptera</taxon>
        <taxon>Paraneoptera</taxon>
        <taxon>Hemiptera</taxon>
        <taxon>Heteroptera</taxon>
        <taxon>Panheteroptera</taxon>
        <taxon>Cimicomorpha</taxon>
        <taxon>Miridae</taxon>
        <taxon>Mirini</taxon>
        <taxon>Apolygus</taxon>
    </lineage>
</organism>
<reference evidence="2" key="1">
    <citation type="journal article" date="2021" name="Mol. Ecol. Resour.">
        <title>Apolygus lucorum genome provides insights into omnivorousness and mesophyll feeding.</title>
        <authorList>
            <person name="Liu Y."/>
            <person name="Liu H."/>
            <person name="Wang H."/>
            <person name="Huang T."/>
            <person name="Liu B."/>
            <person name="Yang B."/>
            <person name="Yin L."/>
            <person name="Li B."/>
            <person name="Zhang Y."/>
            <person name="Zhang S."/>
            <person name="Jiang F."/>
            <person name="Zhang X."/>
            <person name="Ren Y."/>
            <person name="Wang B."/>
            <person name="Wang S."/>
            <person name="Lu Y."/>
            <person name="Wu K."/>
            <person name="Fan W."/>
            <person name="Wang G."/>
        </authorList>
    </citation>
    <scope>NUCLEOTIDE SEQUENCE</scope>
    <source>
        <strain evidence="2">12Hb</strain>
    </source>
</reference>
<dbReference type="InterPro" id="IPR042477">
    <property type="entry name" value="HMGXB4"/>
</dbReference>
<dbReference type="Gene3D" id="1.10.30.10">
    <property type="entry name" value="High mobility group box domain"/>
    <property type="match status" value="1"/>
</dbReference>
<feature type="region of interest" description="Disordered" evidence="1">
    <location>
        <begin position="59"/>
        <end position="90"/>
    </location>
</feature>
<feature type="compositionally biased region" description="Low complexity" evidence="1">
    <location>
        <begin position="268"/>
        <end position="293"/>
    </location>
</feature>
<dbReference type="Pfam" id="PF00505">
    <property type="entry name" value="HMG_box"/>
    <property type="match status" value="1"/>
</dbReference>
<keyword evidence="3" id="KW-1185">Reference proteome</keyword>
<accession>A0A6A4IYI4</accession>
<feature type="compositionally biased region" description="Basic and acidic residues" evidence="1">
    <location>
        <begin position="76"/>
        <end position="90"/>
    </location>
</feature>
<sequence length="434" mass="48473">MDKKYKRKDEGFDFTPKRAVKQESELEVTGVSRSGRVRKKSSKLMDFENLDEIDIRASASKKKEKAENALASGETDFNRQTKKEQQRQPVVKEEVLTDEIFNSLLQDLGDTSVPFTKQERLSDASDHEIGYPPQEDSSMESMGSDMDDMDGNGMSRVEAAGFQSIAGDADFTNTSQSLYMMEKTNSKKKLVIKDGKIVGRTKSQRKDKGQAKVTAYMLWAKEIRQELARSDPHLDFTQTSKKLGELWATVGQHEKYIWKRRAKRAADSAKASAGRQQQNQQQQQHHQQQPRQPTEGKKMRSPPGRKFINKGQKEIISPTLNNSMMSVNASQDAKGAPKPHGVDQTVYKAVGTTPLDVAAHIRLLGESLTIIGERLTEHEGQIAVSGSFSVLLDSLLCVLAPLMCLTQQVPQMNVIPQEQLSGLMDNIAYIMPGL</sequence>
<dbReference type="OrthoDB" id="4777606at2759"/>
<dbReference type="PANTHER" id="PTHR46584">
    <property type="entry name" value="HMG DOMAIN-CONTAINING PROTEIN 4"/>
    <property type="match status" value="1"/>
</dbReference>
<evidence type="ECO:0000256" key="1">
    <source>
        <dbReference type="SAM" id="MobiDB-lite"/>
    </source>
</evidence>
<feature type="region of interest" description="Disordered" evidence="1">
    <location>
        <begin position="259"/>
        <end position="311"/>
    </location>
</feature>
<dbReference type="EMBL" id="WIXP02000016">
    <property type="protein sequence ID" value="KAF6198580.1"/>
    <property type="molecule type" value="Genomic_DNA"/>
</dbReference>
<dbReference type="SUPFAM" id="SSF47095">
    <property type="entry name" value="HMG-box"/>
    <property type="match status" value="1"/>
</dbReference>
<evidence type="ECO:0000313" key="3">
    <source>
        <dbReference type="Proteomes" id="UP000466442"/>
    </source>
</evidence>
<dbReference type="CDD" id="cd00084">
    <property type="entry name" value="HMG-box_SF"/>
    <property type="match status" value="1"/>
</dbReference>
<comment type="caution">
    <text evidence="2">The sequence shown here is derived from an EMBL/GenBank/DDBJ whole genome shotgun (WGS) entry which is preliminary data.</text>
</comment>
<protein>
    <submittedName>
        <fullName evidence="2">Uncharacterized protein</fullName>
    </submittedName>
</protein>
<dbReference type="PROSITE" id="PS50118">
    <property type="entry name" value="HMG_BOX_2"/>
    <property type="match status" value="1"/>
</dbReference>
<feature type="region of interest" description="Disordered" evidence="1">
    <location>
        <begin position="120"/>
        <end position="142"/>
    </location>
</feature>
<dbReference type="InterPro" id="IPR009071">
    <property type="entry name" value="HMG_box_dom"/>
</dbReference>
<dbReference type="SMART" id="SM00398">
    <property type="entry name" value="HMG"/>
    <property type="match status" value="1"/>
</dbReference>
<dbReference type="Proteomes" id="UP000466442">
    <property type="component" value="Linkage Group LG16"/>
</dbReference>
<name>A0A6A4IYI4_APOLU</name>
<evidence type="ECO:0000313" key="2">
    <source>
        <dbReference type="EMBL" id="KAF6198580.1"/>
    </source>
</evidence>
<dbReference type="PANTHER" id="PTHR46584:SF1">
    <property type="entry name" value="HMG DOMAIN-CONTAINING PROTEIN 4"/>
    <property type="match status" value="1"/>
</dbReference>
<dbReference type="GO" id="GO:0003677">
    <property type="term" value="F:DNA binding"/>
    <property type="evidence" value="ECO:0007669"/>
    <property type="project" value="UniProtKB-UniRule"/>
</dbReference>
<dbReference type="GO" id="GO:0005634">
    <property type="term" value="C:nucleus"/>
    <property type="evidence" value="ECO:0007669"/>
    <property type="project" value="UniProtKB-UniRule"/>
</dbReference>
<gene>
    <name evidence="2" type="ORF">GE061_008328</name>
</gene>
<proteinExistence type="predicted"/>
<dbReference type="AlphaFoldDB" id="A0A6A4IYI4"/>
<feature type="compositionally biased region" description="Basic and acidic residues" evidence="1">
    <location>
        <begin position="120"/>
        <end position="129"/>
    </location>
</feature>